<dbReference type="InterPro" id="IPR021569">
    <property type="entry name" value="TUG-UBL1"/>
</dbReference>
<name>A0A9W6WF31_CANBO</name>
<dbReference type="GO" id="GO:0012506">
    <property type="term" value="C:vesicle membrane"/>
    <property type="evidence" value="ECO:0007669"/>
    <property type="project" value="TreeGrafter"/>
</dbReference>
<feature type="compositionally biased region" description="Low complexity" evidence="1">
    <location>
        <begin position="93"/>
        <end position="116"/>
    </location>
</feature>
<dbReference type="InterPro" id="IPR029071">
    <property type="entry name" value="Ubiquitin-like_domsf"/>
</dbReference>
<dbReference type="Gene3D" id="3.10.20.90">
    <property type="entry name" value="Phosphatidylinositol 3-kinase Catalytic Subunit, Chain A, domain 1"/>
    <property type="match status" value="2"/>
</dbReference>
<dbReference type="SUPFAM" id="SSF54236">
    <property type="entry name" value="Ubiquitin-like"/>
    <property type="match status" value="2"/>
</dbReference>
<dbReference type="CDD" id="cd16105">
    <property type="entry name" value="Ubl_ASPSCR1_like"/>
    <property type="match status" value="1"/>
</dbReference>
<proteinExistence type="predicted"/>
<keyword evidence="4" id="KW-1185">Reference proteome</keyword>
<dbReference type="Pfam" id="PF11470">
    <property type="entry name" value="TUG-UBL1"/>
    <property type="match status" value="1"/>
</dbReference>
<comment type="caution">
    <text evidence="3">The sequence shown here is derived from an EMBL/GenBank/DDBJ whole genome shotgun (WGS) entry which is preliminary data.</text>
</comment>
<feature type="domain" description="UBX" evidence="2">
    <location>
        <begin position="384"/>
        <end position="463"/>
    </location>
</feature>
<dbReference type="PROSITE" id="PS50033">
    <property type="entry name" value="UBX"/>
    <property type="match status" value="1"/>
</dbReference>
<evidence type="ECO:0000313" key="3">
    <source>
        <dbReference type="EMBL" id="GME68146.1"/>
    </source>
</evidence>
<evidence type="ECO:0000259" key="2">
    <source>
        <dbReference type="PROSITE" id="PS50033"/>
    </source>
</evidence>
<dbReference type="EMBL" id="BSXN01000338">
    <property type="protein sequence ID" value="GME68146.1"/>
    <property type="molecule type" value="Genomic_DNA"/>
</dbReference>
<feature type="region of interest" description="Disordered" evidence="1">
    <location>
        <begin position="85"/>
        <end position="119"/>
    </location>
</feature>
<dbReference type="GO" id="GO:0005737">
    <property type="term" value="C:cytoplasm"/>
    <property type="evidence" value="ECO:0007669"/>
    <property type="project" value="TreeGrafter"/>
</dbReference>
<accession>A0A9W6WF31</accession>
<dbReference type="AlphaFoldDB" id="A0A9W6WF31"/>
<reference evidence="3" key="1">
    <citation type="submission" date="2023-04" db="EMBL/GenBank/DDBJ databases">
        <title>Candida boidinii NBRC 10035.</title>
        <authorList>
            <person name="Ichikawa N."/>
            <person name="Sato H."/>
            <person name="Tonouchi N."/>
        </authorList>
    </citation>
    <scope>NUCLEOTIDE SEQUENCE</scope>
    <source>
        <strain evidence="3">NBRC 10035</strain>
    </source>
</reference>
<organism evidence="3 4">
    <name type="scientific">Candida boidinii</name>
    <name type="common">Yeast</name>
    <dbReference type="NCBI Taxonomy" id="5477"/>
    <lineage>
        <taxon>Eukaryota</taxon>
        <taxon>Fungi</taxon>
        <taxon>Dikarya</taxon>
        <taxon>Ascomycota</taxon>
        <taxon>Saccharomycotina</taxon>
        <taxon>Pichiomycetes</taxon>
        <taxon>Pichiales</taxon>
        <taxon>Pichiaceae</taxon>
        <taxon>Ogataea</taxon>
        <taxon>Ogataea/Candida clade</taxon>
    </lineage>
</organism>
<dbReference type="GO" id="GO:0006886">
    <property type="term" value="P:intracellular protein transport"/>
    <property type="evidence" value="ECO:0007669"/>
    <property type="project" value="TreeGrafter"/>
</dbReference>
<dbReference type="Proteomes" id="UP001165120">
    <property type="component" value="Unassembled WGS sequence"/>
</dbReference>
<dbReference type="PANTHER" id="PTHR46467">
    <property type="entry name" value="TETHER CONTAINING UBX DOMAIN FOR GLUT4"/>
    <property type="match status" value="1"/>
</dbReference>
<evidence type="ECO:0000256" key="1">
    <source>
        <dbReference type="SAM" id="MobiDB-lite"/>
    </source>
</evidence>
<sequence length="561" mass="63416">MSIPVNVIHNFQTFKLKVTPSTLLSEIVNDSCSHFKLDHENSSYILKSQSKTFKDLSLPVKFANLPQGCKLELTKDDTQKKPLRAQSSAFNTSRSKGLQSASSSSSSSSMSDSTKSNRAQSTTTVTIKLQIIKPNYSQFKLTSKEYQDGSLPVNLIHKFDSNTKLSSVLTEFENLFHIDLFNNTSLKFIDLNTKTTKLITLKPAIQSYTKTFESEKDFEYTLNSIGLSSNNHVLRLRFKETSESITESTVEEIDNSTLEQTASAESESLVANKTSEKLETVEVKPIDTPIDTLEPMDEDKDDDKDEPLIQVFKPTDHPVNTGANEYDEDNYNMTVDQAKLYQSILSKRASGGSLSTSLMTKAQRERENNKLKSNSVKKFDNIIIRIRFPDRSTLQLNLLSNSTLGDLYNLLIDKILELSKSQKLKLTTTNTTTSKDLIFKLLNSYPHTEILSTTDDLSLKLADDCKFNHRSLLIYEEDSSRTGPFIKEEYLANAKSAEELDEIKSSLEKLQKIESDSNDNNTYSESQLKNLKDQFENSISNNNVSDEKKVKMPKWFKLGKK</sequence>
<dbReference type="InterPro" id="IPR001012">
    <property type="entry name" value="UBX_dom"/>
</dbReference>
<evidence type="ECO:0000313" key="4">
    <source>
        <dbReference type="Proteomes" id="UP001165120"/>
    </source>
</evidence>
<dbReference type="PANTHER" id="PTHR46467:SF1">
    <property type="entry name" value="TETHER CONTAINING UBX DOMAIN FOR GLUT4"/>
    <property type="match status" value="1"/>
</dbReference>
<dbReference type="GO" id="GO:0005634">
    <property type="term" value="C:nucleus"/>
    <property type="evidence" value="ECO:0007669"/>
    <property type="project" value="TreeGrafter"/>
</dbReference>
<protein>
    <submittedName>
        <fullName evidence="3">Unnamed protein product</fullName>
    </submittedName>
</protein>
<gene>
    <name evidence="3" type="ORF">Cboi02_000142900</name>
</gene>